<protein>
    <submittedName>
        <fullName evidence="2">Serine protease</fullName>
    </submittedName>
</protein>
<keyword evidence="2" id="KW-0645">Protease</keyword>
<dbReference type="SUPFAM" id="SSF50494">
    <property type="entry name" value="Trypsin-like serine proteases"/>
    <property type="match status" value="1"/>
</dbReference>
<dbReference type="PANTHER" id="PTHR36234:SF5">
    <property type="entry name" value="LYSYL ENDOPEPTIDASE"/>
    <property type="match status" value="1"/>
</dbReference>
<dbReference type="InterPro" id="IPR009003">
    <property type="entry name" value="Peptidase_S1_PA"/>
</dbReference>
<dbReference type="EMBL" id="JAUEMJ010000002">
    <property type="protein sequence ID" value="MDN3239635.1"/>
    <property type="molecule type" value="Genomic_DNA"/>
</dbReference>
<dbReference type="GO" id="GO:0006508">
    <property type="term" value="P:proteolysis"/>
    <property type="evidence" value="ECO:0007669"/>
    <property type="project" value="UniProtKB-KW"/>
</dbReference>
<dbReference type="InterPro" id="IPR043504">
    <property type="entry name" value="Peptidase_S1_PA_chymotrypsin"/>
</dbReference>
<keyword evidence="3" id="KW-1185">Reference proteome</keyword>
<keyword evidence="1" id="KW-0732">Signal</keyword>
<dbReference type="GO" id="GO:0008233">
    <property type="term" value="F:peptidase activity"/>
    <property type="evidence" value="ECO:0007669"/>
    <property type="project" value="UniProtKB-KW"/>
</dbReference>
<dbReference type="Proteomes" id="UP001171902">
    <property type="component" value="Unassembled WGS sequence"/>
</dbReference>
<dbReference type="RefSeq" id="WP_289956523.1">
    <property type="nucleotide sequence ID" value="NZ_JAUEMJ010000002.1"/>
</dbReference>
<gene>
    <name evidence="2" type="ORF">QWI33_07855</name>
</gene>
<proteinExistence type="predicted"/>
<comment type="caution">
    <text evidence="2">The sequence shown here is derived from an EMBL/GenBank/DDBJ whole genome shotgun (WGS) entry which is preliminary data.</text>
</comment>
<evidence type="ECO:0000313" key="3">
    <source>
        <dbReference type="Proteomes" id="UP001171902"/>
    </source>
</evidence>
<dbReference type="Pfam" id="PF13365">
    <property type="entry name" value="Trypsin_2"/>
    <property type="match status" value="1"/>
</dbReference>
<sequence>MQARRALARAAATALTAAAAIVWAPHATAAEPPQYRSDQIGQREPAGIELDPGGAETIAHADAAFIKVRFDQVELGARDAITVAGPDGAESYEYQAGDVEDGGLWALSIEGEAAEVRLHDADDGTAASARVAEYSRGLNEAELASRPGPARAESVCGRDDSLHAVCYKETDPVAYGASRSVARLLIGGESYCTGWIAGVDRLLTNNHCFSSSAKARVTEVQFGYECISCAGGATWTPLKVSGAGVLTTDWGLDFTLFTVAEPERIAHLPALQASSAPVGLHEQIYIPEHPGGGPLRIASASSSEPPGLGSNCLVGGAVRDGRVADTDFAYRCDTEGGSSGSPVISRSTGQVVGLHHFGGCPNQAVRMDLVYPLIAPYLT</sequence>
<dbReference type="InterPro" id="IPR006311">
    <property type="entry name" value="TAT_signal"/>
</dbReference>
<name>A0ABT7YLW8_9ACTN</name>
<dbReference type="Gene3D" id="2.40.10.10">
    <property type="entry name" value="Trypsin-like serine proteases"/>
    <property type="match status" value="2"/>
</dbReference>
<keyword evidence="2" id="KW-0378">Hydrolase</keyword>
<dbReference type="PANTHER" id="PTHR36234">
    <property type="entry name" value="LYSYL ENDOPEPTIDASE"/>
    <property type="match status" value="1"/>
</dbReference>
<feature type="signal peptide" evidence="1">
    <location>
        <begin position="1"/>
        <end position="29"/>
    </location>
</feature>
<evidence type="ECO:0000256" key="1">
    <source>
        <dbReference type="SAM" id="SignalP"/>
    </source>
</evidence>
<accession>A0ABT7YLW8</accession>
<feature type="chain" id="PRO_5045762050" evidence="1">
    <location>
        <begin position="30"/>
        <end position="379"/>
    </location>
</feature>
<evidence type="ECO:0000313" key="2">
    <source>
        <dbReference type="EMBL" id="MDN3239635.1"/>
    </source>
</evidence>
<organism evidence="2 3">
    <name type="scientific">Glycomyces tritici</name>
    <dbReference type="NCBI Taxonomy" id="2665176"/>
    <lineage>
        <taxon>Bacteria</taxon>
        <taxon>Bacillati</taxon>
        <taxon>Actinomycetota</taxon>
        <taxon>Actinomycetes</taxon>
        <taxon>Glycomycetales</taxon>
        <taxon>Glycomycetaceae</taxon>
        <taxon>Glycomyces</taxon>
    </lineage>
</organism>
<dbReference type="PROSITE" id="PS51318">
    <property type="entry name" value="TAT"/>
    <property type="match status" value="1"/>
</dbReference>
<reference evidence="2" key="1">
    <citation type="submission" date="2023-06" db="EMBL/GenBank/DDBJ databases">
        <title>Gycomyces niveus sp.nov., a novel actinomycete isolated from soil in Shouguang.</title>
        <authorList>
            <person name="Yang X."/>
            <person name="Zhao J."/>
        </authorList>
    </citation>
    <scope>NUCLEOTIDE SEQUENCE</scope>
    <source>
        <strain evidence="2">NEAU C2</strain>
    </source>
</reference>